<evidence type="ECO:0000256" key="1">
    <source>
        <dbReference type="SAM" id="MobiDB-lite"/>
    </source>
</evidence>
<dbReference type="AlphaFoldDB" id="A0A6D2K162"/>
<keyword evidence="3" id="KW-1185">Reference proteome</keyword>
<proteinExistence type="predicted"/>
<feature type="region of interest" description="Disordered" evidence="1">
    <location>
        <begin position="115"/>
        <end position="137"/>
    </location>
</feature>
<name>A0A6D2K162_9BRAS</name>
<comment type="caution">
    <text evidence="2">The sequence shown here is derived from an EMBL/GenBank/DDBJ whole genome shotgun (WGS) entry which is preliminary data.</text>
</comment>
<evidence type="ECO:0000313" key="3">
    <source>
        <dbReference type="Proteomes" id="UP000467841"/>
    </source>
</evidence>
<organism evidence="2 3">
    <name type="scientific">Microthlaspi erraticum</name>
    <dbReference type="NCBI Taxonomy" id="1685480"/>
    <lineage>
        <taxon>Eukaryota</taxon>
        <taxon>Viridiplantae</taxon>
        <taxon>Streptophyta</taxon>
        <taxon>Embryophyta</taxon>
        <taxon>Tracheophyta</taxon>
        <taxon>Spermatophyta</taxon>
        <taxon>Magnoliopsida</taxon>
        <taxon>eudicotyledons</taxon>
        <taxon>Gunneridae</taxon>
        <taxon>Pentapetalae</taxon>
        <taxon>rosids</taxon>
        <taxon>malvids</taxon>
        <taxon>Brassicales</taxon>
        <taxon>Brassicaceae</taxon>
        <taxon>Coluteocarpeae</taxon>
        <taxon>Microthlaspi</taxon>
    </lineage>
</organism>
<dbReference type="Proteomes" id="UP000467841">
    <property type="component" value="Unassembled WGS sequence"/>
</dbReference>
<protein>
    <submittedName>
        <fullName evidence="2">Uncharacterized protein</fullName>
    </submittedName>
</protein>
<gene>
    <name evidence="2" type="ORF">MERR_LOCUS29636</name>
</gene>
<dbReference type="EMBL" id="CACVBM020001269">
    <property type="protein sequence ID" value="CAA7042401.1"/>
    <property type="molecule type" value="Genomic_DNA"/>
</dbReference>
<sequence>MSPSRKLLVPWRNQPSYLPIMSISHSNPSRFETSRSSAIPISETASSDSRESSAFLIRPRARSSTTHRSGFEHHSFFLHTLLLLRPKREPRFQEVPWVSSIPLSPSLRRNRIRHQIGSSFQRPERKSRIATSDPPVSSQIDLKSGKSITAWIDYKKVLCVY</sequence>
<reference evidence="2" key="1">
    <citation type="submission" date="2020-01" db="EMBL/GenBank/DDBJ databases">
        <authorList>
            <person name="Mishra B."/>
        </authorList>
    </citation>
    <scope>NUCLEOTIDE SEQUENCE [LARGE SCALE GENOMIC DNA]</scope>
</reference>
<evidence type="ECO:0000313" key="2">
    <source>
        <dbReference type="EMBL" id="CAA7042401.1"/>
    </source>
</evidence>
<accession>A0A6D2K162</accession>